<reference evidence="1 2" key="1">
    <citation type="journal article" date="2016" name="DNA Res.">
        <title>The draft genome of MD-2 pineapple using hybrid error correction of long reads.</title>
        <authorList>
            <person name="Redwan R.M."/>
            <person name="Saidin A."/>
            <person name="Kumar S.V."/>
        </authorList>
    </citation>
    <scope>NUCLEOTIDE SEQUENCE [LARGE SCALE GENOMIC DNA]</scope>
    <source>
        <strain evidence="2">cv. MD2</strain>
        <tissue evidence="1">Leaf</tissue>
    </source>
</reference>
<sequence length="117" mass="13605">MFVGEDEEWLQILASVERLSFDRCPTMKSFPTWLHGLTSLQYLSIKKCLEINSLPEKGLPPSLRELSFHECHPMLKEQLEKLKAENSRIYIITSVERIRKHSIPLQLILLSSNPNML</sequence>
<protein>
    <submittedName>
        <fullName evidence="1">Uncharacterized protein</fullName>
    </submittedName>
</protein>
<dbReference type="InterPro" id="IPR032675">
    <property type="entry name" value="LRR_dom_sf"/>
</dbReference>
<evidence type="ECO:0000313" key="2">
    <source>
        <dbReference type="Proteomes" id="UP000092600"/>
    </source>
</evidence>
<dbReference type="AlphaFoldDB" id="A0A199VWH3"/>
<dbReference type="EMBL" id="LSRQ01000754">
    <property type="protein sequence ID" value="OAY81045.1"/>
    <property type="molecule type" value="Genomic_DNA"/>
</dbReference>
<dbReference type="PANTHER" id="PTHR36766:SF40">
    <property type="entry name" value="DISEASE RESISTANCE PROTEIN RGA3"/>
    <property type="match status" value="1"/>
</dbReference>
<proteinExistence type="predicted"/>
<evidence type="ECO:0000313" key="1">
    <source>
        <dbReference type="EMBL" id="OAY81045.1"/>
    </source>
</evidence>
<dbReference type="PANTHER" id="PTHR36766">
    <property type="entry name" value="PLANT BROAD-SPECTRUM MILDEW RESISTANCE PROTEIN RPW8"/>
    <property type="match status" value="1"/>
</dbReference>
<name>A0A199VWH3_ANACO</name>
<accession>A0A199VWH3</accession>
<dbReference type="SUPFAM" id="SSF52047">
    <property type="entry name" value="RNI-like"/>
    <property type="match status" value="1"/>
</dbReference>
<gene>
    <name evidence="1" type="ORF">ACMD2_11470</name>
</gene>
<dbReference type="Gene3D" id="3.80.10.10">
    <property type="entry name" value="Ribonuclease Inhibitor"/>
    <property type="match status" value="1"/>
</dbReference>
<organism evidence="1 2">
    <name type="scientific">Ananas comosus</name>
    <name type="common">Pineapple</name>
    <name type="synonym">Ananas ananas</name>
    <dbReference type="NCBI Taxonomy" id="4615"/>
    <lineage>
        <taxon>Eukaryota</taxon>
        <taxon>Viridiplantae</taxon>
        <taxon>Streptophyta</taxon>
        <taxon>Embryophyta</taxon>
        <taxon>Tracheophyta</taxon>
        <taxon>Spermatophyta</taxon>
        <taxon>Magnoliopsida</taxon>
        <taxon>Liliopsida</taxon>
        <taxon>Poales</taxon>
        <taxon>Bromeliaceae</taxon>
        <taxon>Bromelioideae</taxon>
        <taxon>Ananas</taxon>
    </lineage>
</organism>
<comment type="caution">
    <text evidence="1">The sequence shown here is derived from an EMBL/GenBank/DDBJ whole genome shotgun (WGS) entry which is preliminary data.</text>
</comment>
<dbReference type="Proteomes" id="UP000092600">
    <property type="component" value="Unassembled WGS sequence"/>
</dbReference>